<comment type="caution">
    <text evidence="1">The sequence shown here is derived from an EMBL/GenBank/DDBJ whole genome shotgun (WGS) entry which is preliminary data.</text>
</comment>
<gene>
    <name evidence="1" type="ORF">SK128_019180</name>
</gene>
<evidence type="ECO:0000313" key="1">
    <source>
        <dbReference type="EMBL" id="KAK7070704.1"/>
    </source>
</evidence>
<name>A0AAN9A192_HALRR</name>
<protein>
    <submittedName>
        <fullName evidence="1">Uncharacterized protein</fullName>
    </submittedName>
</protein>
<accession>A0AAN9A192</accession>
<proteinExistence type="predicted"/>
<organism evidence="1 2">
    <name type="scientific">Halocaridina rubra</name>
    <name type="common">Hawaiian red shrimp</name>
    <dbReference type="NCBI Taxonomy" id="373956"/>
    <lineage>
        <taxon>Eukaryota</taxon>
        <taxon>Metazoa</taxon>
        <taxon>Ecdysozoa</taxon>
        <taxon>Arthropoda</taxon>
        <taxon>Crustacea</taxon>
        <taxon>Multicrustacea</taxon>
        <taxon>Malacostraca</taxon>
        <taxon>Eumalacostraca</taxon>
        <taxon>Eucarida</taxon>
        <taxon>Decapoda</taxon>
        <taxon>Pleocyemata</taxon>
        <taxon>Caridea</taxon>
        <taxon>Atyoidea</taxon>
        <taxon>Atyidae</taxon>
        <taxon>Halocaridina</taxon>
    </lineage>
</organism>
<sequence>MEQVGRSTRHICRRWYCLRQYLYAQPRARQFLSVQPRVHLHVLCMPRSKFLPKFRRNAQTSLFPLKTAAVTAAAIPAAAQAVLTAASTTAGGACAHFFTHSQQEASWRESLCISVDCDDET</sequence>
<keyword evidence="2" id="KW-1185">Reference proteome</keyword>
<dbReference type="Proteomes" id="UP001381693">
    <property type="component" value="Unassembled WGS sequence"/>
</dbReference>
<dbReference type="EMBL" id="JAXCGZ010015255">
    <property type="protein sequence ID" value="KAK7070704.1"/>
    <property type="molecule type" value="Genomic_DNA"/>
</dbReference>
<reference evidence="1 2" key="1">
    <citation type="submission" date="2023-11" db="EMBL/GenBank/DDBJ databases">
        <title>Halocaridina rubra genome assembly.</title>
        <authorList>
            <person name="Smith C."/>
        </authorList>
    </citation>
    <scope>NUCLEOTIDE SEQUENCE [LARGE SCALE GENOMIC DNA]</scope>
    <source>
        <strain evidence="1">EP-1</strain>
        <tissue evidence="1">Whole</tissue>
    </source>
</reference>
<dbReference type="AlphaFoldDB" id="A0AAN9A192"/>
<evidence type="ECO:0000313" key="2">
    <source>
        <dbReference type="Proteomes" id="UP001381693"/>
    </source>
</evidence>